<dbReference type="InterPro" id="IPR003795">
    <property type="entry name" value="DUF192"/>
</dbReference>
<dbReference type="Proteomes" id="UP001333818">
    <property type="component" value="Unassembled WGS sequence"/>
</dbReference>
<evidence type="ECO:0000313" key="2">
    <source>
        <dbReference type="EMBL" id="MEE3715464.1"/>
    </source>
</evidence>
<dbReference type="Pfam" id="PF02643">
    <property type="entry name" value="DUF192"/>
    <property type="match status" value="1"/>
</dbReference>
<dbReference type="Gene3D" id="2.60.120.1140">
    <property type="entry name" value="Protein of unknown function DUF192"/>
    <property type="match status" value="1"/>
</dbReference>
<feature type="region of interest" description="Disordered" evidence="1">
    <location>
        <begin position="37"/>
        <end position="81"/>
    </location>
</feature>
<dbReference type="PANTHER" id="PTHR37953">
    <property type="entry name" value="UPF0127 PROTEIN MJ1496"/>
    <property type="match status" value="1"/>
</dbReference>
<dbReference type="EMBL" id="JAZBJZ010000004">
    <property type="protein sequence ID" value="MEE3715464.1"/>
    <property type="molecule type" value="Genomic_DNA"/>
</dbReference>
<sequence>MKNPKALKNRYRAYFWRLPLYLILPLYLMGCTQPVVSDASKPSTLPEPSAKPNLNTTTKPSSTPTPPASSKPQLPQPNPQLAQSLPITAKAEIAGRTVQLEVARTFAEQAKGLMYRPALPDDRGMLFPFDPTRQIAFWMKNVPVDLDMVFLYKGEVKAIAHSAPPCVAEPCAIYPSEGVVADQVIELRAGWAMQMGVKVGDRIVVTPLTP</sequence>
<gene>
    <name evidence="2" type="ORF">V2H45_01750</name>
</gene>
<feature type="compositionally biased region" description="Pro residues" evidence="1">
    <location>
        <begin position="63"/>
        <end position="78"/>
    </location>
</feature>
<keyword evidence="3" id="KW-1185">Reference proteome</keyword>
<proteinExistence type="predicted"/>
<reference evidence="2" key="1">
    <citation type="submission" date="2024-01" db="EMBL/GenBank/DDBJ databases">
        <title>Bank of Algae and Cyanobacteria of the Azores (BACA) strain genomes.</title>
        <authorList>
            <person name="Luz R."/>
            <person name="Cordeiro R."/>
            <person name="Fonseca A."/>
            <person name="Goncalves V."/>
        </authorList>
    </citation>
    <scope>NUCLEOTIDE SEQUENCE</scope>
    <source>
        <strain evidence="2">BACA0141</strain>
    </source>
</reference>
<comment type="caution">
    <text evidence="2">The sequence shown here is derived from an EMBL/GenBank/DDBJ whole genome shotgun (WGS) entry which is preliminary data.</text>
</comment>
<name>A0AAW9PP08_9CYAN</name>
<dbReference type="RefSeq" id="WP_330481887.1">
    <property type="nucleotide sequence ID" value="NZ_JAZBJZ010000004.1"/>
</dbReference>
<evidence type="ECO:0000256" key="1">
    <source>
        <dbReference type="SAM" id="MobiDB-lite"/>
    </source>
</evidence>
<dbReference type="InterPro" id="IPR038695">
    <property type="entry name" value="Saro_0823-like_sf"/>
</dbReference>
<dbReference type="AlphaFoldDB" id="A0AAW9PP08"/>
<evidence type="ECO:0000313" key="3">
    <source>
        <dbReference type="Proteomes" id="UP001333818"/>
    </source>
</evidence>
<organism evidence="2 3">
    <name type="scientific">Tumidithrix elongata BACA0141</name>
    <dbReference type="NCBI Taxonomy" id="2716417"/>
    <lineage>
        <taxon>Bacteria</taxon>
        <taxon>Bacillati</taxon>
        <taxon>Cyanobacteriota</taxon>
        <taxon>Cyanophyceae</taxon>
        <taxon>Pseudanabaenales</taxon>
        <taxon>Pseudanabaenaceae</taxon>
        <taxon>Tumidithrix</taxon>
        <taxon>Tumidithrix elongata</taxon>
    </lineage>
</organism>
<accession>A0AAW9PP08</accession>
<protein>
    <submittedName>
        <fullName evidence="2">DUF192 domain-containing protein</fullName>
    </submittedName>
</protein>
<dbReference type="PANTHER" id="PTHR37953:SF1">
    <property type="entry name" value="UPF0127 PROTEIN MJ1496"/>
    <property type="match status" value="1"/>
</dbReference>